<dbReference type="STRING" id="1459.AF332_10585"/>
<keyword evidence="9 11" id="KW-0413">Isomerase</keyword>
<dbReference type="InterPro" id="IPR011179">
    <property type="entry name" value="IPdP_isomerase"/>
</dbReference>
<dbReference type="Pfam" id="PF01070">
    <property type="entry name" value="FMN_dh"/>
    <property type="match status" value="1"/>
</dbReference>
<dbReference type="InterPro" id="IPR000262">
    <property type="entry name" value="FMN-dep_DH"/>
</dbReference>
<feature type="binding site" evidence="11">
    <location>
        <position position="93"/>
    </location>
    <ligand>
        <name>FMN</name>
        <dbReference type="ChEBI" id="CHEBI:58210"/>
    </ligand>
</feature>
<reference evidence="14" key="1">
    <citation type="submission" date="2015-07" db="EMBL/GenBank/DDBJ databases">
        <title>Fjat-10036 dsm4.</title>
        <authorList>
            <person name="Liu B."/>
            <person name="Wang J."/>
            <person name="Zhu Y."/>
            <person name="Liu G."/>
            <person name="Chen Q."/>
            <person name="Chen Z."/>
            <person name="Lan J."/>
            <person name="Che J."/>
            <person name="Ge C."/>
            <person name="Shi H."/>
            <person name="Pan Z."/>
            <person name="Liu X."/>
        </authorList>
    </citation>
    <scope>NUCLEOTIDE SEQUENCE [LARGE SCALE GENOMIC DNA]</scope>
    <source>
        <strain evidence="14">DSM 4</strain>
    </source>
</reference>
<dbReference type="GO" id="GO:0005737">
    <property type="term" value="C:cytoplasm"/>
    <property type="evidence" value="ECO:0007669"/>
    <property type="project" value="UniProtKB-SubCell"/>
</dbReference>
<feature type="domain" description="FMN-dependent dehydrogenase" evidence="12">
    <location>
        <begin position="167"/>
        <end position="323"/>
    </location>
</feature>
<feature type="binding site" evidence="11">
    <location>
        <begin position="280"/>
        <end position="281"/>
    </location>
    <ligand>
        <name>FMN</name>
        <dbReference type="ChEBI" id="CHEBI:58210"/>
    </ligand>
</feature>
<dbReference type="SUPFAM" id="SSF51395">
    <property type="entry name" value="FMN-linked oxidoreductases"/>
    <property type="match status" value="1"/>
</dbReference>
<evidence type="ECO:0000313" key="14">
    <source>
        <dbReference type="Proteomes" id="UP000037109"/>
    </source>
</evidence>
<gene>
    <name evidence="11" type="primary">fni</name>
    <name evidence="13" type="ORF">AF332_10585</name>
</gene>
<dbReference type="GO" id="GO:0070402">
    <property type="term" value="F:NADPH binding"/>
    <property type="evidence" value="ECO:0007669"/>
    <property type="project" value="UniProtKB-UniRule"/>
</dbReference>
<dbReference type="RefSeq" id="WP_053434565.1">
    <property type="nucleotide sequence ID" value="NZ_LGUF01000007.1"/>
</dbReference>
<comment type="catalytic activity">
    <reaction evidence="11">
        <text>isopentenyl diphosphate = dimethylallyl diphosphate</text>
        <dbReference type="Rhea" id="RHEA:23284"/>
        <dbReference type="ChEBI" id="CHEBI:57623"/>
        <dbReference type="ChEBI" id="CHEBI:128769"/>
        <dbReference type="EC" id="5.3.3.2"/>
    </reaction>
</comment>
<dbReference type="GO" id="GO:0004452">
    <property type="term" value="F:isopentenyl-diphosphate delta-isomerase activity"/>
    <property type="evidence" value="ECO:0007669"/>
    <property type="project" value="UniProtKB-UniRule"/>
</dbReference>
<evidence type="ECO:0000256" key="11">
    <source>
        <dbReference type="HAMAP-Rule" id="MF_00354"/>
    </source>
</evidence>
<keyword evidence="14" id="KW-1185">Reference proteome</keyword>
<evidence type="ECO:0000259" key="12">
    <source>
        <dbReference type="Pfam" id="PF01070"/>
    </source>
</evidence>
<comment type="caution">
    <text evidence="11">Lacks conserved residue(s) required for the propagation of feature annotation.</text>
</comment>
<keyword evidence="3 11" id="KW-0285">Flavoprotein</keyword>
<comment type="similarity">
    <text evidence="11">Belongs to the IPP isomerase type 2 family.</text>
</comment>
<evidence type="ECO:0000256" key="9">
    <source>
        <dbReference type="ARBA" id="ARBA00023235"/>
    </source>
</evidence>
<dbReference type="GO" id="GO:0016491">
    <property type="term" value="F:oxidoreductase activity"/>
    <property type="evidence" value="ECO:0007669"/>
    <property type="project" value="InterPro"/>
</dbReference>
<comment type="cofactor">
    <cofactor evidence="11">
        <name>Mg(2+)</name>
        <dbReference type="ChEBI" id="CHEBI:18420"/>
    </cofactor>
</comment>
<feature type="binding site" evidence="11">
    <location>
        <position position="152"/>
    </location>
    <ligand>
        <name>substrate</name>
    </ligand>
</feature>
<feature type="binding site" evidence="11">
    <location>
        <position position="184"/>
    </location>
    <ligand>
        <name>FMN</name>
        <dbReference type="ChEBI" id="CHEBI:58210"/>
    </ligand>
</feature>
<dbReference type="GO" id="GO:0010181">
    <property type="term" value="F:FMN binding"/>
    <property type="evidence" value="ECO:0007669"/>
    <property type="project" value="UniProtKB-UniRule"/>
</dbReference>
<evidence type="ECO:0000256" key="10">
    <source>
        <dbReference type="ARBA" id="ARBA00025810"/>
    </source>
</evidence>
<comment type="caution">
    <text evidence="13">The sequence shown here is derived from an EMBL/GenBank/DDBJ whole genome shotgun (WGS) entry which is preliminary data.</text>
</comment>
<dbReference type="GO" id="GO:0008299">
    <property type="term" value="P:isoprenoid biosynthetic process"/>
    <property type="evidence" value="ECO:0007669"/>
    <property type="project" value="UniProtKB-UniRule"/>
</dbReference>
<keyword evidence="2 11" id="KW-0963">Cytoplasm</keyword>
<comment type="subcellular location">
    <subcellularLocation>
        <location evidence="11">Cytoplasm</location>
    </subcellularLocation>
</comment>
<dbReference type="InterPro" id="IPR013785">
    <property type="entry name" value="Aldolase_TIM"/>
</dbReference>
<comment type="subunit">
    <text evidence="10 11">Homooctamer. Dimer of tetramers.</text>
</comment>
<dbReference type="PATRIC" id="fig|1459.3.peg.2254"/>
<name>A0A0M0GBJ4_SPOGL</name>
<dbReference type="CDD" id="cd02811">
    <property type="entry name" value="IDI-2_FMN"/>
    <property type="match status" value="1"/>
</dbReference>
<dbReference type="HAMAP" id="MF_00354">
    <property type="entry name" value="Idi_2"/>
    <property type="match status" value="1"/>
</dbReference>
<evidence type="ECO:0000256" key="8">
    <source>
        <dbReference type="ARBA" id="ARBA00023229"/>
    </source>
</evidence>
<keyword evidence="4 11" id="KW-0288">FMN</keyword>
<dbReference type="GO" id="GO:0000287">
    <property type="term" value="F:magnesium ion binding"/>
    <property type="evidence" value="ECO:0007669"/>
    <property type="project" value="UniProtKB-UniRule"/>
</dbReference>
<feature type="binding site" evidence="11">
    <location>
        <begin position="6"/>
        <end position="7"/>
    </location>
    <ligand>
        <name>substrate</name>
    </ligand>
</feature>
<keyword evidence="6 11" id="KW-0460">Magnesium</keyword>
<dbReference type="NCBIfam" id="TIGR02151">
    <property type="entry name" value="IPP_isom_2"/>
    <property type="match status" value="1"/>
</dbReference>
<protein>
    <recommendedName>
        <fullName evidence="11">Isopentenyl-diphosphate delta-isomerase</fullName>
        <shortName evidence="11">IPP isomerase</shortName>
        <ecNumber evidence="11">5.3.3.2</ecNumber>
    </recommendedName>
    <alternativeName>
        <fullName evidence="11">Isopentenyl diphosphate:dimethylallyl diphosphate isomerase</fullName>
    </alternativeName>
    <alternativeName>
        <fullName evidence="11">Isopentenyl pyrophosphate isomerase</fullName>
    </alternativeName>
    <alternativeName>
        <fullName evidence="11">Type 2 isopentenyl diphosphate isomerase</fullName>
        <shortName evidence="11">IDI-2</shortName>
    </alternativeName>
</protein>
<sequence>MSRSKRKWDHIQHALATGQNSNTGLEDIAFIHQSLPDAFLDQADLGTSIGELSLSSPIFINAMTGGGGEKTVQINRDLALAARSTGLAMAVGSQMSALKDPSEAESYRVVRKENPKGIIFGNLGSEATIDQAKAAVDMIEADALQIHLNVVQELTMPEGDRDFRGALKRIENIVSCSEVPVVVKEVGFGMNKETVSMLSSAGVTAIDIGGFGGTNFSRIENARRKRLLTFFDNWGIPTAVSIAEAASLKKDIAVIASGGIQTSHEIAKSIALGAGAAGMAGFFLKVLMKDGLEALIEEINNIHTELKVIMTALGAGNITQLQQLPIIISGRTHHWLNERDIDTKAYSRRIIQK</sequence>
<feature type="binding site" evidence="11">
    <location>
        <position position="153"/>
    </location>
    <ligand>
        <name>Mg(2+)</name>
        <dbReference type="ChEBI" id="CHEBI:18420"/>
    </ligand>
</feature>
<evidence type="ECO:0000256" key="2">
    <source>
        <dbReference type="ARBA" id="ARBA00022490"/>
    </source>
</evidence>
<evidence type="ECO:0000256" key="4">
    <source>
        <dbReference type="ARBA" id="ARBA00022643"/>
    </source>
</evidence>
<keyword evidence="5 11" id="KW-0479">Metal-binding</keyword>
<dbReference type="AlphaFoldDB" id="A0A0M0GBJ4"/>
<evidence type="ECO:0000313" key="13">
    <source>
        <dbReference type="EMBL" id="KON87219.1"/>
    </source>
</evidence>
<proteinExistence type="inferred from homology"/>
<dbReference type="Gene3D" id="3.20.20.70">
    <property type="entry name" value="Aldolase class I"/>
    <property type="match status" value="1"/>
</dbReference>
<keyword evidence="8 11" id="KW-0414">Isoprene biosynthesis</keyword>
<dbReference type="PANTHER" id="PTHR43665:SF1">
    <property type="entry name" value="ISOPENTENYL-DIPHOSPHATE DELTA-ISOMERASE"/>
    <property type="match status" value="1"/>
</dbReference>
<accession>A0A0M0GBJ4</accession>
<evidence type="ECO:0000256" key="6">
    <source>
        <dbReference type="ARBA" id="ARBA00022842"/>
    </source>
</evidence>
<dbReference type="Proteomes" id="UP000037109">
    <property type="component" value="Unassembled WGS sequence"/>
</dbReference>
<evidence type="ECO:0000256" key="5">
    <source>
        <dbReference type="ARBA" id="ARBA00022723"/>
    </source>
</evidence>
<feature type="binding site" evidence="11">
    <location>
        <position position="214"/>
    </location>
    <ligand>
        <name>FMN</name>
        <dbReference type="ChEBI" id="CHEBI:58210"/>
    </ligand>
</feature>
<dbReference type="EC" id="5.3.3.2" evidence="11"/>
<dbReference type="OrthoDB" id="9795032at2"/>
<keyword evidence="7 11" id="KW-0521">NADP</keyword>
<comment type="function">
    <text evidence="11">Involved in the biosynthesis of isoprenoids. Catalyzes the 1,3-allylic rearrangement of the homoallylic substrate isopentenyl (IPP) to its allylic isomer, dimethylallyl diphosphate (DMAPP).</text>
</comment>
<comment type="cofactor">
    <cofactor evidence="1 11">
        <name>FMN</name>
        <dbReference type="ChEBI" id="CHEBI:58210"/>
    </cofactor>
</comment>
<feature type="binding site" evidence="11">
    <location>
        <position position="122"/>
    </location>
    <ligand>
        <name>FMN</name>
        <dbReference type="ChEBI" id="CHEBI:58210"/>
    </ligand>
</feature>
<evidence type="ECO:0000256" key="3">
    <source>
        <dbReference type="ARBA" id="ARBA00022630"/>
    </source>
</evidence>
<evidence type="ECO:0000256" key="1">
    <source>
        <dbReference type="ARBA" id="ARBA00001917"/>
    </source>
</evidence>
<dbReference type="EMBL" id="LGUF01000007">
    <property type="protein sequence ID" value="KON87219.1"/>
    <property type="molecule type" value="Genomic_DNA"/>
</dbReference>
<evidence type="ECO:0000256" key="7">
    <source>
        <dbReference type="ARBA" id="ARBA00022857"/>
    </source>
</evidence>
<organism evidence="13 14">
    <name type="scientific">Sporosarcina globispora</name>
    <name type="common">Bacillus globisporus</name>
    <dbReference type="NCBI Taxonomy" id="1459"/>
    <lineage>
        <taxon>Bacteria</taxon>
        <taxon>Bacillati</taxon>
        <taxon>Bacillota</taxon>
        <taxon>Bacilli</taxon>
        <taxon>Bacillales</taxon>
        <taxon>Caryophanaceae</taxon>
        <taxon>Sporosarcina</taxon>
    </lineage>
</organism>
<dbReference type="PANTHER" id="PTHR43665">
    <property type="entry name" value="ISOPENTENYL-DIPHOSPHATE DELTA-ISOMERASE"/>
    <property type="match status" value="1"/>
</dbReference>
<feature type="binding site" evidence="11">
    <location>
        <begin position="62"/>
        <end position="64"/>
    </location>
    <ligand>
        <name>FMN</name>
        <dbReference type="ChEBI" id="CHEBI:58210"/>
    </ligand>
</feature>
<comment type="cofactor">
    <cofactor evidence="11">
        <name>NADPH</name>
        <dbReference type="ChEBI" id="CHEBI:57783"/>
    </cofactor>
</comment>
<dbReference type="PIRSF" id="PIRSF003314">
    <property type="entry name" value="IPP_isomerase"/>
    <property type="match status" value="1"/>
</dbReference>